<dbReference type="SUPFAM" id="SSF55424">
    <property type="entry name" value="FAD/NAD-linked reductases, dimerisation (C-terminal) domain"/>
    <property type="match status" value="1"/>
</dbReference>
<reference evidence="18 19" key="1">
    <citation type="submission" date="2014-02" db="EMBL/GenBank/DDBJ databases">
        <authorList>
            <person name="Sears C."/>
            <person name="Carroll K."/>
            <person name="Sack B.R."/>
            <person name="Qadri F."/>
            <person name="Myers L.L."/>
            <person name="Chung G.-T."/>
            <person name="Escheverria P."/>
            <person name="Fraser C.M."/>
            <person name="Sadzewicz L."/>
            <person name="Shefchek K.A."/>
            <person name="Tallon L."/>
            <person name="Das S.P."/>
            <person name="Daugherty S."/>
            <person name="Mongodin E.F."/>
        </authorList>
    </citation>
    <scope>NUCLEOTIDE SEQUENCE [LARGE SCALE GENOMIC DNA]</scope>
    <source>
        <strain evidence="19">3988T(B)14</strain>
    </source>
</reference>
<evidence type="ECO:0000259" key="16">
    <source>
        <dbReference type="Pfam" id="PF02852"/>
    </source>
</evidence>
<feature type="domain" description="Pyridine nucleotide-disulphide oxidoreductase dimerisation" evidence="16">
    <location>
        <begin position="338"/>
        <end position="445"/>
    </location>
</feature>
<dbReference type="Pfam" id="PF07992">
    <property type="entry name" value="Pyr_redox_2"/>
    <property type="match status" value="1"/>
</dbReference>
<feature type="binding site" evidence="13">
    <location>
        <position position="264"/>
    </location>
    <ligand>
        <name>NAD(+)</name>
        <dbReference type="ChEBI" id="CHEBI:57540"/>
    </ligand>
</feature>
<organism evidence="18 19">
    <name type="scientific">Bacteroides fragilis str. 3988T(B)14</name>
    <dbReference type="NCBI Taxonomy" id="1339315"/>
    <lineage>
        <taxon>Bacteria</taxon>
        <taxon>Pseudomonadati</taxon>
        <taxon>Bacteroidota</taxon>
        <taxon>Bacteroidia</taxon>
        <taxon>Bacteroidales</taxon>
        <taxon>Bacteroidaceae</taxon>
        <taxon>Bacteroides</taxon>
    </lineage>
</organism>
<feature type="binding site" evidence="13">
    <location>
        <position position="201"/>
    </location>
    <ligand>
        <name>NAD(+)</name>
        <dbReference type="ChEBI" id="CHEBI:57540"/>
    </ligand>
</feature>
<dbReference type="GO" id="GO:0005737">
    <property type="term" value="C:cytoplasm"/>
    <property type="evidence" value="ECO:0007669"/>
    <property type="project" value="UniProtKB-SubCell"/>
</dbReference>
<dbReference type="EC" id="1.8.1.4" evidence="3 15"/>
<keyword evidence="13" id="KW-0547">Nucleotide-binding</keyword>
<feature type="binding site" evidence="13">
    <location>
        <position position="304"/>
    </location>
    <ligand>
        <name>FAD</name>
        <dbReference type="ChEBI" id="CHEBI:57692"/>
    </ligand>
</feature>
<evidence type="ECO:0000256" key="3">
    <source>
        <dbReference type="ARBA" id="ARBA00012608"/>
    </source>
</evidence>
<evidence type="ECO:0000256" key="6">
    <source>
        <dbReference type="ARBA" id="ARBA00022630"/>
    </source>
</evidence>
<dbReference type="RefSeq" id="WP_032587973.1">
    <property type="nucleotide sequence ID" value="NZ_JGCY01000261.1"/>
</dbReference>
<dbReference type="PRINTS" id="PR00411">
    <property type="entry name" value="PNDRDTASEI"/>
</dbReference>
<feature type="binding site" evidence="13">
    <location>
        <begin position="178"/>
        <end position="185"/>
    </location>
    <ligand>
        <name>NAD(+)</name>
        <dbReference type="ChEBI" id="CHEBI:57540"/>
    </ligand>
</feature>
<evidence type="ECO:0000313" key="18">
    <source>
        <dbReference type="EMBL" id="EXY74809.1"/>
    </source>
</evidence>
<dbReference type="InterPro" id="IPR036188">
    <property type="entry name" value="FAD/NAD-bd_sf"/>
</dbReference>
<evidence type="ECO:0000259" key="17">
    <source>
        <dbReference type="Pfam" id="PF07992"/>
    </source>
</evidence>
<keyword evidence="9 13" id="KW-0520">NAD</keyword>
<evidence type="ECO:0000256" key="7">
    <source>
        <dbReference type="ARBA" id="ARBA00022827"/>
    </source>
</evidence>
<dbReference type="Proteomes" id="UP000020529">
    <property type="component" value="Unassembled WGS sequence"/>
</dbReference>
<evidence type="ECO:0000256" key="1">
    <source>
        <dbReference type="ARBA" id="ARBA00004496"/>
    </source>
</evidence>
<dbReference type="InterPro" id="IPR016156">
    <property type="entry name" value="FAD/NAD-linked_Rdtase_dimer_sf"/>
</dbReference>
<gene>
    <name evidence="18" type="ORF">M124_1389</name>
</gene>
<dbReference type="Gene3D" id="3.30.390.30">
    <property type="match status" value="1"/>
</dbReference>
<keyword evidence="5" id="KW-0963">Cytoplasm</keyword>
<evidence type="ECO:0000256" key="11">
    <source>
        <dbReference type="ARBA" id="ARBA00023284"/>
    </source>
</evidence>
<dbReference type="EMBL" id="JGCY01000261">
    <property type="protein sequence ID" value="EXY74809.1"/>
    <property type="molecule type" value="Genomic_DNA"/>
</dbReference>
<evidence type="ECO:0000256" key="12">
    <source>
        <dbReference type="ARBA" id="ARBA00049187"/>
    </source>
</evidence>
<comment type="miscellaneous">
    <text evidence="15">The active site is a redox-active disulfide bond.</text>
</comment>
<dbReference type="Gene3D" id="3.50.50.60">
    <property type="entry name" value="FAD/NAD(P)-binding domain"/>
    <property type="match status" value="2"/>
</dbReference>
<comment type="cofactor">
    <cofactor evidence="13 15">
        <name>FAD</name>
        <dbReference type="ChEBI" id="CHEBI:57692"/>
    </cofactor>
    <text evidence="13 15">Binds 1 FAD per subunit.</text>
</comment>
<evidence type="ECO:0000256" key="8">
    <source>
        <dbReference type="ARBA" id="ARBA00023002"/>
    </source>
</evidence>
<evidence type="ECO:0000256" key="13">
    <source>
        <dbReference type="PIRSR" id="PIRSR000350-3"/>
    </source>
</evidence>
<keyword evidence="11 15" id="KW-0676">Redox-active center</keyword>
<dbReference type="AlphaFoldDB" id="A0A015SRH4"/>
<dbReference type="SUPFAM" id="SSF51905">
    <property type="entry name" value="FAD/NAD(P)-binding domain"/>
    <property type="match status" value="1"/>
</dbReference>
<dbReference type="Pfam" id="PF02852">
    <property type="entry name" value="Pyr_redox_dim"/>
    <property type="match status" value="1"/>
</dbReference>
<evidence type="ECO:0000256" key="9">
    <source>
        <dbReference type="ARBA" id="ARBA00023027"/>
    </source>
</evidence>
<dbReference type="PRINTS" id="PR00368">
    <property type="entry name" value="FADPNR"/>
</dbReference>
<comment type="similarity">
    <text evidence="2 15">Belongs to the class-I pyridine nucleotide-disulfide oxidoreductase family.</text>
</comment>
<sequence>MRYDIAIIGGGPAGYTAAERAGANGLRAVLFEKKAMGGVCLNEGCIPTKALLYSAKVLDGIKSAPKYGVSVEGAPAFDMEKIIGRKNKTVQKLTGGVRMTVNSYGVTIVDKEAVIEGEGEEGFHIRCDGEVYEATYLLVCTGSDTVIPPIKGLSDVDYWTSREALDSTVLPSSLAIIGGGVIGMEFASFFNSMGVRVKVIEMMPEILGAMDKETSAMLRADYTKKGVNFYLNTKVTEVSDKGVTVEKDGKSSFIDADRILVSVGRKANITQVGLDKLNIELHRNGVIVDEHMLTSHPRVYACGDITGFSLLAHTAIREAEVAINHILGIDDRMDYDCVPGVVYTNPELAGVGKTEEELIAKGIYYRIQKLPMVYSGRFVAENELGNGLCKLIIDHNDRIVGCHMLGNPASEIIVVAGIAIQRGYTVDEFRKSVFPPPTVGEIYHETLFA</sequence>
<evidence type="ECO:0000256" key="5">
    <source>
        <dbReference type="ARBA" id="ARBA00022490"/>
    </source>
</evidence>
<protein>
    <recommendedName>
        <fullName evidence="4 15">Dihydrolipoyl dehydrogenase</fullName>
        <ecNumber evidence="3 15">1.8.1.4</ecNumber>
    </recommendedName>
</protein>
<keyword evidence="7 13" id="KW-0274">FAD</keyword>
<evidence type="ECO:0000256" key="15">
    <source>
        <dbReference type="RuleBase" id="RU003692"/>
    </source>
</evidence>
<dbReference type="InterPro" id="IPR004099">
    <property type="entry name" value="Pyr_nucl-diS_OxRdtase_dimer"/>
</dbReference>
<keyword evidence="6 15" id="KW-0285">Flavoprotein</keyword>
<dbReference type="PROSITE" id="PS00076">
    <property type="entry name" value="PYRIDINE_REDOX_1"/>
    <property type="match status" value="1"/>
</dbReference>
<dbReference type="PATRIC" id="fig|1339315.3.peg.2168"/>
<dbReference type="InterPro" id="IPR023753">
    <property type="entry name" value="FAD/NAD-binding_dom"/>
</dbReference>
<dbReference type="FunFam" id="3.30.390.30:FF:000001">
    <property type="entry name" value="Dihydrolipoyl dehydrogenase"/>
    <property type="match status" value="1"/>
</dbReference>
<name>A0A015SRH4_BACFG</name>
<evidence type="ECO:0000256" key="4">
    <source>
        <dbReference type="ARBA" id="ARBA00016961"/>
    </source>
</evidence>
<comment type="subcellular location">
    <subcellularLocation>
        <location evidence="1">Cytoplasm</location>
    </subcellularLocation>
</comment>
<comment type="caution">
    <text evidence="18">The sequence shown here is derived from an EMBL/GenBank/DDBJ whole genome shotgun (WGS) entry which is preliminary data.</text>
</comment>
<dbReference type="InterPro" id="IPR001100">
    <property type="entry name" value="Pyr_nuc-diS_OxRdtase"/>
</dbReference>
<comment type="catalytic activity">
    <reaction evidence="12 15">
        <text>N(6)-[(R)-dihydrolipoyl]-L-lysyl-[protein] + NAD(+) = N(6)-[(R)-lipoyl]-L-lysyl-[protein] + NADH + H(+)</text>
        <dbReference type="Rhea" id="RHEA:15045"/>
        <dbReference type="Rhea" id="RHEA-COMP:10474"/>
        <dbReference type="Rhea" id="RHEA-COMP:10475"/>
        <dbReference type="ChEBI" id="CHEBI:15378"/>
        <dbReference type="ChEBI" id="CHEBI:57540"/>
        <dbReference type="ChEBI" id="CHEBI:57945"/>
        <dbReference type="ChEBI" id="CHEBI:83099"/>
        <dbReference type="ChEBI" id="CHEBI:83100"/>
        <dbReference type="EC" id="1.8.1.4"/>
    </reaction>
</comment>
<dbReference type="GO" id="GO:0006103">
    <property type="term" value="P:2-oxoglutarate metabolic process"/>
    <property type="evidence" value="ECO:0007669"/>
    <property type="project" value="TreeGrafter"/>
</dbReference>
<keyword evidence="10" id="KW-1015">Disulfide bond</keyword>
<dbReference type="PANTHER" id="PTHR22912">
    <property type="entry name" value="DISULFIDE OXIDOREDUCTASE"/>
    <property type="match status" value="1"/>
</dbReference>
<dbReference type="PANTHER" id="PTHR22912:SF217">
    <property type="entry name" value="DIHYDROLIPOYL DEHYDROGENASE"/>
    <property type="match status" value="1"/>
</dbReference>
<dbReference type="InterPro" id="IPR050151">
    <property type="entry name" value="Class-I_Pyr_Nuc-Dis_Oxidored"/>
</dbReference>
<keyword evidence="8 15" id="KW-0560">Oxidoreductase</keyword>
<evidence type="ECO:0000256" key="2">
    <source>
        <dbReference type="ARBA" id="ARBA00007532"/>
    </source>
</evidence>
<feature type="binding site" evidence="13">
    <location>
        <begin position="141"/>
        <end position="143"/>
    </location>
    <ligand>
        <name>FAD</name>
        <dbReference type="ChEBI" id="CHEBI:57692"/>
    </ligand>
</feature>
<evidence type="ECO:0000256" key="10">
    <source>
        <dbReference type="ARBA" id="ARBA00023157"/>
    </source>
</evidence>
<evidence type="ECO:0000256" key="14">
    <source>
        <dbReference type="PIRSR" id="PIRSR000350-4"/>
    </source>
</evidence>
<feature type="binding site" evidence="13">
    <location>
        <position position="49"/>
    </location>
    <ligand>
        <name>FAD</name>
        <dbReference type="ChEBI" id="CHEBI:57692"/>
    </ligand>
</feature>
<dbReference type="GO" id="GO:0004148">
    <property type="term" value="F:dihydrolipoyl dehydrogenase (NADH) activity"/>
    <property type="evidence" value="ECO:0007669"/>
    <property type="project" value="UniProtKB-EC"/>
</dbReference>
<feature type="domain" description="FAD/NAD(P)-binding" evidence="17">
    <location>
        <begin position="3"/>
        <end position="319"/>
    </location>
</feature>
<dbReference type="InterPro" id="IPR012999">
    <property type="entry name" value="Pyr_OxRdtase_I_AS"/>
</dbReference>
<evidence type="ECO:0000313" key="19">
    <source>
        <dbReference type="Proteomes" id="UP000020529"/>
    </source>
</evidence>
<accession>A0A015SRH4</accession>
<dbReference type="GO" id="GO:0050660">
    <property type="term" value="F:flavin adenine dinucleotide binding"/>
    <property type="evidence" value="ECO:0007669"/>
    <property type="project" value="InterPro"/>
</dbReference>
<feature type="disulfide bond" description="Redox-active" evidence="14">
    <location>
        <begin position="40"/>
        <end position="45"/>
    </location>
</feature>
<dbReference type="PIRSF" id="PIRSF000350">
    <property type="entry name" value="Mercury_reductase_MerA"/>
    <property type="match status" value="1"/>
</dbReference>
<dbReference type="NCBIfam" id="TIGR01350">
    <property type="entry name" value="lipoamide_DH"/>
    <property type="match status" value="1"/>
</dbReference>
<dbReference type="InterPro" id="IPR006258">
    <property type="entry name" value="Lipoamide_DH"/>
</dbReference>
<proteinExistence type="inferred from homology"/>